<organism evidence="2 3">
    <name type="scientific">Ignelater luminosus</name>
    <name type="common">Cucubano</name>
    <name type="synonym">Pyrophorus luminosus</name>
    <dbReference type="NCBI Taxonomy" id="2038154"/>
    <lineage>
        <taxon>Eukaryota</taxon>
        <taxon>Metazoa</taxon>
        <taxon>Ecdysozoa</taxon>
        <taxon>Arthropoda</taxon>
        <taxon>Hexapoda</taxon>
        <taxon>Insecta</taxon>
        <taxon>Pterygota</taxon>
        <taxon>Neoptera</taxon>
        <taxon>Endopterygota</taxon>
        <taxon>Coleoptera</taxon>
        <taxon>Polyphaga</taxon>
        <taxon>Elateriformia</taxon>
        <taxon>Elateroidea</taxon>
        <taxon>Elateridae</taxon>
        <taxon>Agrypninae</taxon>
        <taxon>Pyrophorini</taxon>
        <taxon>Ignelater</taxon>
    </lineage>
</organism>
<gene>
    <name evidence="2" type="ORF">ILUMI_27134</name>
</gene>
<comment type="caution">
    <text evidence="2">The sequence shown here is derived from an EMBL/GenBank/DDBJ whole genome shotgun (WGS) entry which is preliminary data.</text>
</comment>
<dbReference type="EMBL" id="VTPC01091236">
    <property type="protein sequence ID" value="KAF2879040.1"/>
    <property type="molecule type" value="Genomic_DNA"/>
</dbReference>
<dbReference type="PANTHER" id="PTHR46601:SF1">
    <property type="entry name" value="ADF-H DOMAIN-CONTAINING PROTEIN"/>
    <property type="match status" value="1"/>
</dbReference>
<keyword evidence="3" id="KW-1185">Reference proteome</keyword>
<feature type="region of interest" description="Disordered" evidence="1">
    <location>
        <begin position="1"/>
        <end position="71"/>
    </location>
</feature>
<dbReference type="AlphaFoldDB" id="A0A8K0C8J5"/>
<dbReference type="Proteomes" id="UP000801492">
    <property type="component" value="Unassembled WGS sequence"/>
</dbReference>
<reference evidence="2" key="1">
    <citation type="submission" date="2019-08" db="EMBL/GenBank/DDBJ databases">
        <title>The genome of the North American firefly Photinus pyralis.</title>
        <authorList>
            <consortium name="Photinus pyralis genome working group"/>
            <person name="Fallon T.R."/>
            <person name="Sander Lower S.E."/>
            <person name="Weng J.-K."/>
        </authorList>
    </citation>
    <scope>NUCLEOTIDE SEQUENCE</scope>
    <source>
        <strain evidence="2">TRF0915ILg1</strain>
        <tissue evidence="2">Whole body</tissue>
    </source>
</reference>
<evidence type="ECO:0000313" key="3">
    <source>
        <dbReference type="Proteomes" id="UP000801492"/>
    </source>
</evidence>
<dbReference type="PANTHER" id="PTHR46601">
    <property type="entry name" value="ULP_PROTEASE DOMAIN-CONTAINING PROTEIN"/>
    <property type="match status" value="1"/>
</dbReference>
<evidence type="ECO:0000256" key="1">
    <source>
        <dbReference type="SAM" id="MobiDB-lite"/>
    </source>
</evidence>
<dbReference type="OrthoDB" id="7700504at2759"/>
<accession>A0A8K0C8J5</accession>
<name>A0A8K0C8J5_IGNLU</name>
<feature type="compositionally biased region" description="Low complexity" evidence="1">
    <location>
        <begin position="18"/>
        <end position="38"/>
    </location>
</feature>
<proteinExistence type="predicted"/>
<evidence type="ECO:0000313" key="2">
    <source>
        <dbReference type="EMBL" id="KAF2879040.1"/>
    </source>
</evidence>
<protein>
    <submittedName>
        <fullName evidence="2">Uncharacterized protein</fullName>
    </submittedName>
</protein>
<sequence>MSYPIGFQQRLSSELPPEVSQDVISSSQSSIESSQQSQGVSFIPEDNGKQKRQKKLVKKNGILSSPNPRGGWKLSSETENLVRTFYLREDNTRIMPGKKDFVSVKLDDGKRVHLQKQLLMCNIDELYQQFKSEYPDTKVGLTKFFTLRPKQCIFAGDSGTHVVCVCIYHQNVKLMLNGGDILSLTSESAIPLTSYKDCLKKMMCPNPTPICHLMTQKSPSNERCSNCPGLTEIREHLKTIFDENQITSVQFSTWIGTDRFTVSTQVLPSDDFVDSLCTALDILKPHAYIADQQAKYFNSLKDNIVKGDVIVQCDFAENYSFVVQDAAQSFHWNNDQATLLTSVYYYRQGQDIKHGSIVMISDDLKHDTATFFTFQNILHRHLQENNIIAKKYIFITDEAPQHFKNRFNFINLFYFNHDFGTEAEIHFHATSHGKGPCDDLGGNIKRLATRASLQSAPNKAITTPKCLYEWAKASLPHTTIYYSDKDEIDQYRIHLKSRFDSAITITGTKKIPRFHSDC</sequence>